<keyword evidence="2" id="KW-1185">Reference proteome</keyword>
<reference evidence="1" key="2">
    <citation type="submission" date="2023-03" db="EMBL/GenBank/DDBJ databases">
        <authorList>
            <person name="Inwood S.N."/>
            <person name="Skelly J.G."/>
            <person name="Guhlin J."/>
            <person name="Harrop T.W.R."/>
            <person name="Goldson S.G."/>
            <person name="Dearden P.K."/>
        </authorList>
    </citation>
    <scope>NUCLEOTIDE SEQUENCE</scope>
    <source>
        <strain evidence="1">Irish</strain>
        <tissue evidence="1">Whole body</tissue>
    </source>
</reference>
<dbReference type="AlphaFoldDB" id="A0AA39KTS0"/>
<dbReference type="EMBL" id="JAQQBS010000002">
    <property type="protein sequence ID" value="KAK0173470.1"/>
    <property type="molecule type" value="Genomic_DNA"/>
</dbReference>
<name>A0AA39KTS0_9HYME</name>
<protein>
    <submittedName>
        <fullName evidence="1">Uncharacterized protein</fullName>
    </submittedName>
</protein>
<evidence type="ECO:0000313" key="1">
    <source>
        <dbReference type="EMBL" id="KAK0173470.1"/>
    </source>
</evidence>
<sequence>MSVEERTSEYYRRAPDLFVMKTWVPFTLTGCIIRFYAPMGLGSIVANKPYPTPCYCKIVGMTQTHDMLQVRSASRRRVEQKKNIEE</sequence>
<dbReference type="Proteomes" id="UP001168990">
    <property type="component" value="Unassembled WGS sequence"/>
</dbReference>
<gene>
    <name evidence="1" type="ORF">PV328_006660</name>
</gene>
<proteinExistence type="predicted"/>
<accession>A0AA39KTS0</accession>
<reference evidence="1" key="1">
    <citation type="journal article" date="2023" name="bioRxiv">
        <title>Scaffold-level genome assemblies of two parasitoid biocontrol wasps reveal the parthenogenesis mechanism and an associated novel virus.</title>
        <authorList>
            <person name="Inwood S."/>
            <person name="Skelly J."/>
            <person name="Guhlin J."/>
            <person name="Harrop T."/>
            <person name="Goldson S."/>
            <person name="Dearden P."/>
        </authorList>
    </citation>
    <scope>NUCLEOTIDE SEQUENCE</scope>
    <source>
        <strain evidence="1">Irish</strain>
        <tissue evidence="1">Whole body</tissue>
    </source>
</reference>
<comment type="caution">
    <text evidence="1">The sequence shown here is derived from an EMBL/GenBank/DDBJ whole genome shotgun (WGS) entry which is preliminary data.</text>
</comment>
<evidence type="ECO:0000313" key="2">
    <source>
        <dbReference type="Proteomes" id="UP001168990"/>
    </source>
</evidence>
<organism evidence="1 2">
    <name type="scientific">Microctonus aethiopoides</name>
    <dbReference type="NCBI Taxonomy" id="144406"/>
    <lineage>
        <taxon>Eukaryota</taxon>
        <taxon>Metazoa</taxon>
        <taxon>Ecdysozoa</taxon>
        <taxon>Arthropoda</taxon>
        <taxon>Hexapoda</taxon>
        <taxon>Insecta</taxon>
        <taxon>Pterygota</taxon>
        <taxon>Neoptera</taxon>
        <taxon>Endopterygota</taxon>
        <taxon>Hymenoptera</taxon>
        <taxon>Apocrita</taxon>
        <taxon>Ichneumonoidea</taxon>
        <taxon>Braconidae</taxon>
        <taxon>Euphorinae</taxon>
        <taxon>Microctonus</taxon>
    </lineage>
</organism>